<keyword evidence="3" id="KW-1185">Reference proteome</keyword>
<evidence type="ECO:0000313" key="2">
    <source>
        <dbReference type="EMBL" id="KAK9679407.1"/>
    </source>
</evidence>
<reference evidence="2 3" key="1">
    <citation type="journal article" date="2024" name="BMC Genomics">
        <title>De novo assembly and annotation of Popillia japonica's genome with initial clues to its potential as an invasive pest.</title>
        <authorList>
            <person name="Cucini C."/>
            <person name="Boschi S."/>
            <person name="Funari R."/>
            <person name="Cardaioli E."/>
            <person name="Iannotti N."/>
            <person name="Marturano G."/>
            <person name="Paoli F."/>
            <person name="Bruttini M."/>
            <person name="Carapelli A."/>
            <person name="Frati F."/>
            <person name="Nardi F."/>
        </authorList>
    </citation>
    <scope>NUCLEOTIDE SEQUENCE [LARGE SCALE GENOMIC DNA]</scope>
    <source>
        <strain evidence="2">DMR45628</strain>
    </source>
</reference>
<protein>
    <submittedName>
        <fullName evidence="2">ISXO2-like transposase domain</fullName>
    </submittedName>
</protein>
<evidence type="ECO:0000259" key="1">
    <source>
        <dbReference type="SMART" id="SM01126"/>
    </source>
</evidence>
<organism evidence="2 3">
    <name type="scientific">Popillia japonica</name>
    <name type="common">Japanese beetle</name>
    <dbReference type="NCBI Taxonomy" id="7064"/>
    <lineage>
        <taxon>Eukaryota</taxon>
        <taxon>Metazoa</taxon>
        <taxon>Ecdysozoa</taxon>
        <taxon>Arthropoda</taxon>
        <taxon>Hexapoda</taxon>
        <taxon>Insecta</taxon>
        <taxon>Pterygota</taxon>
        <taxon>Neoptera</taxon>
        <taxon>Endopterygota</taxon>
        <taxon>Coleoptera</taxon>
        <taxon>Polyphaga</taxon>
        <taxon>Scarabaeiformia</taxon>
        <taxon>Scarabaeidae</taxon>
        <taxon>Rutelinae</taxon>
        <taxon>Popillia</taxon>
    </lineage>
</organism>
<dbReference type="SMART" id="SM01126">
    <property type="entry name" value="DDE_Tnp_IS1595"/>
    <property type="match status" value="1"/>
</dbReference>
<comment type="caution">
    <text evidence="2">The sequence shown here is derived from an EMBL/GenBank/DDBJ whole genome shotgun (WGS) entry which is preliminary data.</text>
</comment>
<dbReference type="Pfam" id="PF12762">
    <property type="entry name" value="DDE_Tnp_IS1595"/>
    <property type="match status" value="1"/>
</dbReference>
<dbReference type="AlphaFoldDB" id="A0AAW1HSH3"/>
<accession>A0AAW1HSH3</accession>
<evidence type="ECO:0000313" key="3">
    <source>
        <dbReference type="Proteomes" id="UP001458880"/>
    </source>
</evidence>
<dbReference type="PANTHER" id="PTHR47163:SF3">
    <property type="entry name" value="PROTEIN CBG18017"/>
    <property type="match status" value="1"/>
</dbReference>
<dbReference type="EMBL" id="JASPKY010001023">
    <property type="protein sequence ID" value="KAK9679407.1"/>
    <property type="molecule type" value="Genomic_DNA"/>
</dbReference>
<dbReference type="Proteomes" id="UP001458880">
    <property type="component" value="Unassembled WGS sequence"/>
</dbReference>
<proteinExistence type="predicted"/>
<feature type="domain" description="ISXO2-like transposase" evidence="1">
    <location>
        <begin position="70"/>
        <end position="236"/>
    </location>
</feature>
<dbReference type="InterPro" id="IPR053164">
    <property type="entry name" value="IS1016-like_transposase"/>
</dbReference>
<sequence>MNITALFQSRFGISRLDLYLYGPNGLENFGDDEEEKRARHRQGLAMLEHFHIIPPLENLPNCPRCQSEMRVEVDETHLYRRKYNRGRLVACEHVWVLGGINRTTRRVFAVIVPRSTAETLREELVFHVDVRSHLCTDMWAGYRNMNGTFRGHSTVTTNFVEPAREQDPHWVPGGRFNEVCLDRRMRGPPRADGQVPFQTHTQTIKRCWRDLKQSIGNGKSVDYAKKYIGEWIYRKNILGNIDGGEGAHASNDL</sequence>
<dbReference type="PANTHER" id="PTHR47163">
    <property type="entry name" value="DDE_TNP_IS1595 DOMAIN-CONTAINING PROTEIN"/>
    <property type="match status" value="1"/>
</dbReference>
<dbReference type="InterPro" id="IPR024445">
    <property type="entry name" value="Tnp_ISXO2-like"/>
</dbReference>
<gene>
    <name evidence="2" type="ORF">QE152_g40054</name>
</gene>
<name>A0AAW1HSH3_POPJA</name>